<dbReference type="SMART" id="SM00347">
    <property type="entry name" value="HTH_MARR"/>
    <property type="match status" value="1"/>
</dbReference>
<dbReference type="InterPro" id="IPR036390">
    <property type="entry name" value="WH_DNA-bd_sf"/>
</dbReference>
<reference evidence="2" key="1">
    <citation type="submission" date="2023-03" db="EMBL/GenBank/DDBJ databases">
        <title>Andean soil-derived lignocellulolytic bacterial consortium as a source of novel taxa and putative plastic-active enzymes.</title>
        <authorList>
            <person name="Diaz-Garcia L."/>
            <person name="Chuvochina M."/>
            <person name="Feuerriegel G."/>
            <person name="Bunk B."/>
            <person name="Sproer C."/>
            <person name="Streit W.R."/>
            <person name="Rodriguez L.M."/>
            <person name="Overmann J."/>
            <person name="Jimenez D.J."/>
        </authorList>
    </citation>
    <scope>NUCLEOTIDE SEQUENCE</scope>
    <source>
        <strain evidence="2">MAG 4610</strain>
    </source>
</reference>
<dbReference type="InterPro" id="IPR000835">
    <property type="entry name" value="HTH_MarR-typ"/>
</dbReference>
<proteinExistence type="predicted"/>
<dbReference type="PANTHER" id="PTHR33164">
    <property type="entry name" value="TRANSCRIPTIONAL REGULATOR, MARR FAMILY"/>
    <property type="match status" value="1"/>
</dbReference>
<dbReference type="Pfam" id="PF12802">
    <property type="entry name" value="MarR_2"/>
    <property type="match status" value="1"/>
</dbReference>
<dbReference type="GO" id="GO:0006950">
    <property type="term" value="P:response to stress"/>
    <property type="evidence" value="ECO:0007669"/>
    <property type="project" value="TreeGrafter"/>
</dbReference>
<dbReference type="AlphaFoldDB" id="A0AAJ5W306"/>
<gene>
    <name evidence="2" type="ORF">P0Y48_01360</name>
</gene>
<accession>A0AAJ5W306</accession>
<name>A0AAJ5W306_9MICO</name>
<evidence type="ECO:0000313" key="3">
    <source>
        <dbReference type="Proteomes" id="UP001213972"/>
    </source>
</evidence>
<dbReference type="GO" id="GO:0003700">
    <property type="term" value="F:DNA-binding transcription factor activity"/>
    <property type="evidence" value="ECO:0007669"/>
    <property type="project" value="InterPro"/>
</dbReference>
<sequence length="176" mass="19830">MSTNRGPGFVSQAEYEHATQDVLARYEGSLDRDSFRAVWLLHQAADAARSFQTANVLDEYGLSWPQFEVVWNLWLFGERDAGWVAQAAMVSKSGLTTILAQLSARNLVTRRGDPDDARRSLVRLSDEGDRMMLDLFRLMNTVEKQFASALDDDGKRHLADLLSALLAGWEDRRAQP</sequence>
<evidence type="ECO:0000313" key="2">
    <source>
        <dbReference type="EMBL" id="WEK13888.1"/>
    </source>
</evidence>
<dbReference type="Proteomes" id="UP001213972">
    <property type="component" value="Chromosome"/>
</dbReference>
<dbReference type="InterPro" id="IPR039422">
    <property type="entry name" value="MarR/SlyA-like"/>
</dbReference>
<organism evidence="2 3">
    <name type="scientific">Candidatus Microbacterium phytovorans</name>
    <dbReference type="NCBI Taxonomy" id="3121374"/>
    <lineage>
        <taxon>Bacteria</taxon>
        <taxon>Bacillati</taxon>
        <taxon>Actinomycetota</taxon>
        <taxon>Actinomycetes</taxon>
        <taxon>Micrococcales</taxon>
        <taxon>Microbacteriaceae</taxon>
        <taxon>Microbacterium</taxon>
    </lineage>
</organism>
<dbReference type="EMBL" id="CP119321">
    <property type="protein sequence ID" value="WEK13888.1"/>
    <property type="molecule type" value="Genomic_DNA"/>
</dbReference>
<feature type="domain" description="HTH marR-type" evidence="1">
    <location>
        <begin position="31"/>
        <end position="167"/>
    </location>
</feature>
<dbReference type="PROSITE" id="PS50995">
    <property type="entry name" value="HTH_MARR_2"/>
    <property type="match status" value="1"/>
</dbReference>
<dbReference type="Gene3D" id="1.10.10.10">
    <property type="entry name" value="Winged helix-like DNA-binding domain superfamily/Winged helix DNA-binding domain"/>
    <property type="match status" value="1"/>
</dbReference>
<dbReference type="PANTHER" id="PTHR33164:SF43">
    <property type="entry name" value="HTH-TYPE TRANSCRIPTIONAL REPRESSOR YETL"/>
    <property type="match status" value="1"/>
</dbReference>
<evidence type="ECO:0000259" key="1">
    <source>
        <dbReference type="PROSITE" id="PS50995"/>
    </source>
</evidence>
<dbReference type="SUPFAM" id="SSF46785">
    <property type="entry name" value="Winged helix' DNA-binding domain"/>
    <property type="match status" value="1"/>
</dbReference>
<protein>
    <submittedName>
        <fullName evidence="2">MarR family winged helix-turn-helix transcriptional regulator</fullName>
    </submittedName>
</protein>
<dbReference type="InterPro" id="IPR036388">
    <property type="entry name" value="WH-like_DNA-bd_sf"/>
</dbReference>